<evidence type="ECO:0000313" key="3">
    <source>
        <dbReference type="Proteomes" id="UP000077266"/>
    </source>
</evidence>
<dbReference type="Proteomes" id="UP000077266">
    <property type="component" value="Unassembled WGS sequence"/>
</dbReference>
<organism evidence="2 3">
    <name type="scientific">Exidia glandulosa HHB12029</name>
    <dbReference type="NCBI Taxonomy" id="1314781"/>
    <lineage>
        <taxon>Eukaryota</taxon>
        <taxon>Fungi</taxon>
        <taxon>Dikarya</taxon>
        <taxon>Basidiomycota</taxon>
        <taxon>Agaricomycotina</taxon>
        <taxon>Agaricomycetes</taxon>
        <taxon>Auriculariales</taxon>
        <taxon>Exidiaceae</taxon>
        <taxon>Exidia</taxon>
    </lineage>
</organism>
<keyword evidence="1" id="KW-0732">Signal</keyword>
<evidence type="ECO:0008006" key="4">
    <source>
        <dbReference type="Google" id="ProtNLM"/>
    </source>
</evidence>
<feature type="non-terminal residue" evidence="2">
    <location>
        <position position="83"/>
    </location>
</feature>
<keyword evidence="3" id="KW-1185">Reference proteome</keyword>
<feature type="chain" id="PRO_5007858526" description="Hydrophobin" evidence="1">
    <location>
        <begin position="17"/>
        <end position="83"/>
    </location>
</feature>
<name>A0A165H7N5_EXIGL</name>
<sequence length="83" mass="8478">MRFFSVVVLAVTSCAAASTSMGGVLNARACDIQACIDEILLSGILTMPTAPPACLGLTAGTSMIYACDVTKCLQALQALGMSF</sequence>
<dbReference type="InParanoid" id="A0A165H7N5"/>
<protein>
    <recommendedName>
        <fullName evidence="4">Hydrophobin</fullName>
    </recommendedName>
</protein>
<dbReference type="EMBL" id="KV426025">
    <property type="protein sequence ID" value="KZV91568.1"/>
    <property type="molecule type" value="Genomic_DNA"/>
</dbReference>
<evidence type="ECO:0000313" key="2">
    <source>
        <dbReference type="EMBL" id="KZV91568.1"/>
    </source>
</evidence>
<feature type="signal peptide" evidence="1">
    <location>
        <begin position="1"/>
        <end position="16"/>
    </location>
</feature>
<dbReference type="AlphaFoldDB" id="A0A165H7N5"/>
<evidence type="ECO:0000256" key="1">
    <source>
        <dbReference type="SAM" id="SignalP"/>
    </source>
</evidence>
<reference evidence="2 3" key="1">
    <citation type="journal article" date="2016" name="Mol. Biol. Evol.">
        <title>Comparative Genomics of Early-Diverging Mushroom-Forming Fungi Provides Insights into the Origins of Lignocellulose Decay Capabilities.</title>
        <authorList>
            <person name="Nagy L.G."/>
            <person name="Riley R."/>
            <person name="Tritt A."/>
            <person name="Adam C."/>
            <person name="Daum C."/>
            <person name="Floudas D."/>
            <person name="Sun H."/>
            <person name="Yadav J.S."/>
            <person name="Pangilinan J."/>
            <person name="Larsson K.H."/>
            <person name="Matsuura K."/>
            <person name="Barry K."/>
            <person name="Labutti K."/>
            <person name="Kuo R."/>
            <person name="Ohm R.A."/>
            <person name="Bhattacharya S.S."/>
            <person name="Shirouzu T."/>
            <person name="Yoshinaga Y."/>
            <person name="Martin F.M."/>
            <person name="Grigoriev I.V."/>
            <person name="Hibbett D.S."/>
        </authorList>
    </citation>
    <scope>NUCLEOTIDE SEQUENCE [LARGE SCALE GENOMIC DNA]</scope>
    <source>
        <strain evidence="2 3">HHB12029</strain>
    </source>
</reference>
<gene>
    <name evidence="2" type="ORF">EXIGLDRAFT_719256</name>
</gene>
<proteinExistence type="predicted"/>
<accession>A0A165H7N5</accession>